<name>W5JQB0_ANODA</name>
<reference evidence="2" key="3">
    <citation type="journal article" date="2013" name="Nucleic Acids Res.">
        <title>The genome of Anopheles darlingi, the main neotropical malaria vector.</title>
        <authorList>
            <person name="Marinotti O."/>
            <person name="Cerqueira G.C."/>
            <person name="de Almeida L.G."/>
            <person name="Ferro M.I."/>
            <person name="Loreto E.L."/>
            <person name="Zaha A."/>
            <person name="Teixeira S.M."/>
            <person name="Wespiser A.R."/>
            <person name="Almeida E Silva A."/>
            <person name="Schlindwein A.D."/>
            <person name="Pacheco A.C."/>
            <person name="Silva A.L."/>
            <person name="Graveley B.R."/>
            <person name="Walenz B.P."/>
            <person name="Lima Bde A."/>
            <person name="Ribeiro C.A."/>
            <person name="Nunes-Silva C.G."/>
            <person name="de Carvalho C.R."/>
            <person name="Soares C.M."/>
            <person name="de Menezes C.B."/>
            <person name="Matiolli C."/>
            <person name="Caffrey D."/>
            <person name="Araujo D.A."/>
            <person name="de Oliveira D.M."/>
            <person name="Golenbock D."/>
            <person name="Grisard E.C."/>
            <person name="Fantinatti-Garboggini F."/>
            <person name="de Carvalho F.M."/>
            <person name="Barcellos F.G."/>
            <person name="Prosdocimi F."/>
            <person name="May G."/>
            <person name="Azevedo Junior G.M."/>
            <person name="Guimaraes G.M."/>
            <person name="Goldman G.H."/>
            <person name="Padilha I.Q."/>
            <person name="Batista Jda S."/>
            <person name="Ferro J.A."/>
            <person name="Ribeiro J.M."/>
            <person name="Fietto J.L."/>
            <person name="Dabbas K.M."/>
            <person name="Cerdeira L."/>
            <person name="Agnez-Lima L.F."/>
            <person name="Brocchi M."/>
            <person name="de Carvalho M.O."/>
            <person name="Teixeira Mde M."/>
            <person name="Diniz Maia Mde M."/>
            <person name="Goldman M.H."/>
            <person name="Cruz Schneider M.P."/>
            <person name="Felipe M.S."/>
            <person name="Hungria M."/>
            <person name="Nicolas M.F."/>
            <person name="Pereira M."/>
            <person name="Montes M.A."/>
            <person name="Cantao M.E."/>
            <person name="Vincentz M."/>
            <person name="Rafael M.S."/>
            <person name="Silverman N."/>
            <person name="Stoco P.H."/>
            <person name="Souza R.C."/>
            <person name="Vicentini R."/>
            <person name="Gazzinelli R.T."/>
            <person name="Neves Rde O."/>
            <person name="Silva R."/>
            <person name="Astolfi-Filho S."/>
            <person name="Maciel T.E."/>
            <person name="Urmenyi T.P."/>
            <person name="Tadei W.P."/>
            <person name="Camargo E.P."/>
            <person name="de Vasconcelos A.T."/>
        </authorList>
    </citation>
    <scope>NUCLEOTIDE SEQUENCE</scope>
</reference>
<reference evidence="2 4" key="1">
    <citation type="journal article" date="2010" name="BMC Genomics">
        <title>Combination of measures distinguishes pre-miRNAs from other stem-loops in the genome of the newly sequenced Anopheles darlingi.</title>
        <authorList>
            <person name="Mendes N.D."/>
            <person name="Freitas A.T."/>
            <person name="Vasconcelos A.T."/>
            <person name="Sagot M.F."/>
        </authorList>
    </citation>
    <scope>NUCLEOTIDE SEQUENCE</scope>
</reference>
<evidence type="ECO:0000256" key="1">
    <source>
        <dbReference type="SAM" id="MobiDB-lite"/>
    </source>
</evidence>
<reference evidence="3" key="4">
    <citation type="submission" date="2015-06" db="UniProtKB">
        <authorList>
            <consortium name="EnsemblMetazoa"/>
        </authorList>
    </citation>
    <scope>IDENTIFICATION</scope>
</reference>
<dbReference type="HOGENOM" id="CLU_1972300_0_0_1"/>
<feature type="compositionally biased region" description="Basic and acidic residues" evidence="1">
    <location>
        <begin position="12"/>
        <end position="22"/>
    </location>
</feature>
<evidence type="ECO:0000313" key="2">
    <source>
        <dbReference type="EMBL" id="ETN64924.1"/>
    </source>
</evidence>
<evidence type="ECO:0000313" key="4">
    <source>
        <dbReference type="Proteomes" id="UP000000673"/>
    </source>
</evidence>
<proteinExistence type="predicted"/>
<accession>W5JQB0</accession>
<dbReference type="VEuPathDB" id="VectorBase:ADAC003321"/>
<reference evidence="2" key="2">
    <citation type="submission" date="2010-05" db="EMBL/GenBank/DDBJ databases">
        <authorList>
            <person name="Almeida L.G."/>
            <person name="Nicolas M.F."/>
            <person name="Souza R.C."/>
            <person name="Vasconcelos A.T.R."/>
        </authorList>
    </citation>
    <scope>NUCLEOTIDE SEQUENCE</scope>
</reference>
<gene>
    <name evidence="2" type="ORF">AND_003321</name>
</gene>
<sequence>MTPTPQNSSKQVDGDKPMEKKAIKNPTISGKTKDTHKRSSATTPQAIQQGTAVNTGEPMGTTERNEPPTLAEAAAAVVAATGYGRRHREIDAPTRKMIRQLTRQCRRMSVDGRGSAVGQKDEQKSSK</sequence>
<dbReference type="EMBL" id="ADMH02000833">
    <property type="protein sequence ID" value="ETN64924.1"/>
    <property type="molecule type" value="Genomic_DNA"/>
</dbReference>
<keyword evidence="4" id="KW-1185">Reference proteome</keyword>
<feature type="region of interest" description="Disordered" evidence="1">
    <location>
        <begin position="104"/>
        <end position="127"/>
    </location>
</feature>
<protein>
    <submittedName>
        <fullName evidence="2 3">Uncharacterized protein</fullName>
    </submittedName>
</protein>
<organism evidence="2">
    <name type="scientific">Anopheles darlingi</name>
    <name type="common">Mosquito</name>
    <dbReference type="NCBI Taxonomy" id="43151"/>
    <lineage>
        <taxon>Eukaryota</taxon>
        <taxon>Metazoa</taxon>
        <taxon>Ecdysozoa</taxon>
        <taxon>Arthropoda</taxon>
        <taxon>Hexapoda</taxon>
        <taxon>Insecta</taxon>
        <taxon>Pterygota</taxon>
        <taxon>Neoptera</taxon>
        <taxon>Endopterygota</taxon>
        <taxon>Diptera</taxon>
        <taxon>Nematocera</taxon>
        <taxon>Culicoidea</taxon>
        <taxon>Culicidae</taxon>
        <taxon>Anophelinae</taxon>
        <taxon>Anopheles</taxon>
    </lineage>
</organism>
<dbReference type="EnsemblMetazoa" id="ADAC003321-RA">
    <property type="protein sequence ID" value="ADAC003321-PA"/>
    <property type="gene ID" value="ADAC003321"/>
</dbReference>
<dbReference type="Proteomes" id="UP000000673">
    <property type="component" value="Unassembled WGS sequence"/>
</dbReference>
<evidence type="ECO:0000313" key="3">
    <source>
        <dbReference type="EnsemblMetazoa" id="ADAC003321-PA"/>
    </source>
</evidence>
<feature type="compositionally biased region" description="Polar residues" evidence="1">
    <location>
        <begin position="1"/>
        <end position="11"/>
    </location>
</feature>
<feature type="compositionally biased region" description="Polar residues" evidence="1">
    <location>
        <begin position="40"/>
        <end position="54"/>
    </location>
</feature>
<dbReference type="AlphaFoldDB" id="W5JQB0"/>
<feature type="region of interest" description="Disordered" evidence="1">
    <location>
        <begin position="1"/>
        <end position="70"/>
    </location>
</feature>